<dbReference type="EMBL" id="SWAU01000246">
    <property type="protein sequence ID" value="TKA94992.1"/>
    <property type="molecule type" value="Genomic_DNA"/>
</dbReference>
<comment type="caution">
    <text evidence="1">The sequence shown here is derived from an EMBL/GenBank/DDBJ whole genome shotgun (WGS) entry which is preliminary data.</text>
</comment>
<proteinExistence type="predicted"/>
<dbReference type="Proteomes" id="UP000306340">
    <property type="component" value="Unassembled WGS sequence"/>
</dbReference>
<evidence type="ECO:0000313" key="2">
    <source>
        <dbReference type="Proteomes" id="UP000306340"/>
    </source>
</evidence>
<dbReference type="AlphaFoldDB" id="A0A4U0YR71"/>
<dbReference type="RefSeq" id="WP_136793968.1">
    <property type="nucleotide sequence ID" value="NZ_SWAU01000246.1"/>
</dbReference>
<sequence length="225" mass="24880">MIPFQSIYPSSLGYVMRQTSSLTRHEAFGLTWIVGRGARCEIWLPLNTFSADTPGELANHLAKYEHVDRFIGMLEGAKASNSRVIDLNQMMLIVKAVANGFLKLIDRAGFNANAIHAKVILGSVWRVTPFVDSKIMLDRSEKYGLPLCLSEEVMMPSGDDADSFHEISLSKFPDVGPSYHSCAFLIFELVCRGLGLQGMITGGSAEEAAKLYDELKDAWLRASEE</sequence>
<gene>
    <name evidence="1" type="ORF">FAZ78_19225</name>
</gene>
<reference evidence="1 2" key="1">
    <citation type="submission" date="2019-04" db="EMBL/GenBank/DDBJ databases">
        <title>Crypto-aerobic microbial life in anoxic (sulfidic) marine sediments.</title>
        <authorList>
            <person name="Bhattacharya S."/>
            <person name="Roy C."/>
            <person name="Mondal N."/>
            <person name="Sarkar J."/>
            <person name="Mandal S."/>
            <person name="Rameez M.J."/>
            <person name="Ghosh W."/>
        </authorList>
    </citation>
    <scope>NUCLEOTIDE SEQUENCE [LARGE SCALE GENOMIC DNA]</scope>
    <source>
        <strain evidence="1 2">SBBC</strain>
    </source>
</reference>
<organism evidence="1 2">
    <name type="scientific">Cereibacter changlensis</name>
    <dbReference type="NCBI Taxonomy" id="402884"/>
    <lineage>
        <taxon>Bacteria</taxon>
        <taxon>Pseudomonadati</taxon>
        <taxon>Pseudomonadota</taxon>
        <taxon>Alphaproteobacteria</taxon>
        <taxon>Rhodobacterales</taxon>
        <taxon>Paracoccaceae</taxon>
        <taxon>Cereibacter</taxon>
    </lineage>
</organism>
<protein>
    <submittedName>
        <fullName evidence="1">Uncharacterized protein</fullName>
    </submittedName>
</protein>
<accession>A0A4U0YR71</accession>
<evidence type="ECO:0000313" key="1">
    <source>
        <dbReference type="EMBL" id="TKA94992.1"/>
    </source>
</evidence>
<name>A0A4U0YR71_9RHOB</name>